<evidence type="ECO:0000313" key="3">
    <source>
        <dbReference type="Proteomes" id="UP001221757"/>
    </source>
</evidence>
<reference evidence="2" key="1">
    <citation type="submission" date="2023-03" db="EMBL/GenBank/DDBJ databases">
        <title>Massive genome expansion in bonnet fungi (Mycena s.s.) driven by repeated elements and novel gene families across ecological guilds.</title>
        <authorList>
            <consortium name="Lawrence Berkeley National Laboratory"/>
            <person name="Harder C.B."/>
            <person name="Miyauchi S."/>
            <person name="Viragh M."/>
            <person name="Kuo A."/>
            <person name="Thoen E."/>
            <person name="Andreopoulos B."/>
            <person name="Lu D."/>
            <person name="Skrede I."/>
            <person name="Drula E."/>
            <person name="Henrissat B."/>
            <person name="Morin E."/>
            <person name="Kohler A."/>
            <person name="Barry K."/>
            <person name="LaButti K."/>
            <person name="Morin E."/>
            <person name="Salamov A."/>
            <person name="Lipzen A."/>
            <person name="Mereny Z."/>
            <person name="Hegedus B."/>
            <person name="Baldrian P."/>
            <person name="Stursova M."/>
            <person name="Weitz H."/>
            <person name="Taylor A."/>
            <person name="Grigoriev I.V."/>
            <person name="Nagy L.G."/>
            <person name="Martin F."/>
            <person name="Kauserud H."/>
        </authorList>
    </citation>
    <scope>NUCLEOTIDE SEQUENCE</scope>
    <source>
        <strain evidence="2">CBHHK067</strain>
    </source>
</reference>
<keyword evidence="1" id="KW-1133">Transmembrane helix</keyword>
<feature type="transmembrane region" description="Helical" evidence="1">
    <location>
        <begin position="94"/>
        <end position="113"/>
    </location>
</feature>
<keyword evidence="1" id="KW-0472">Membrane</keyword>
<protein>
    <submittedName>
        <fullName evidence="2">Uncharacterized protein</fullName>
    </submittedName>
</protein>
<dbReference type="PANTHER" id="PTHR40465">
    <property type="entry name" value="CHROMOSOME 1, WHOLE GENOME SHOTGUN SEQUENCE"/>
    <property type="match status" value="1"/>
</dbReference>
<feature type="transmembrane region" description="Helical" evidence="1">
    <location>
        <begin position="53"/>
        <end position="74"/>
    </location>
</feature>
<keyword evidence="1" id="KW-0812">Transmembrane</keyword>
<name>A0AAD7GG13_MYCRO</name>
<comment type="caution">
    <text evidence="2">The sequence shown here is derived from an EMBL/GenBank/DDBJ whole genome shotgun (WGS) entry which is preliminary data.</text>
</comment>
<keyword evidence="3" id="KW-1185">Reference proteome</keyword>
<proteinExistence type="predicted"/>
<dbReference type="PANTHER" id="PTHR40465:SF1">
    <property type="entry name" value="DUF6534 DOMAIN-CONTAINING PROTEIN"/>
    <property type="match status" value="1"/>
</dbReference>
<accession>A0AAD7GG13</accession>
<evidence type="ECO:0000313" key="2">
    <source>
        <dbReference type="EMBL" id="KAJ7689329.1"/>
    </source>
</evidence>
<gene>
    <name evidence="2" type="ORF">B0H17DRAFT_1296047</name>
</gene>
<sequence>MPPPPAGSPNVGQVTSAALFGSLFNFLLFGMLLIQVCVYKVCFPQDRRAVKAVVYAVFLMMLLSVCFNASDAHFWYAAHFGDLITFGEARLSAFYTPIIGSLIALAVQLFFCYRISMFRQAVWVAGVIALVRLPFSETNKGNKYRAWNAHRYPSHKSEVELARVSASTYPRKRQKGGRTPSSPLFAPPFFMYVFIVIRSHPALNLASFQPSCGSRPPPSRTCSSQLP</sequence>
<dbReference type="AlphaFoldDB" id="A0AAD7GG13"/>
<organism evidence="2 3">
    <name type="scientific">Mycena rosella</name>
    <name type="common">Pink bonnet</name>
    <name type="synonym">Agaricus rosellus</name>
    <dbReference type="NCBI Taxonomy" id="1033263"/>
    <lineage>
        <taxon>Eukaryota</taxon>
        <taxon>Fungi</taxon>
        <taxon>Dikarya</taxon>
        <taxon>Basidiomycota</taxon>
        <taxon>Agaricomycotina</taxon>
        <taxon>Agaricomycetes</taxon>
        <taxon>Agaricomycetidae</taxon>
        <taxon>Agaricales</taxon>
        <taxon>Marasmiineae</taxon>
        <taxon>Mycenaceae</taxon>
        <taxon>Mycena</taxon>
    </lineage>
</organism>
<evidence type="ECO:0000256" key="1">
    <source>
        <dbReference type="SAM" id="Phobius"/>
    </source>
</evidence>
<dbReference type="EMBL" id="JARKIE010000073">
    <property type="protein sequence ID" value="KAJ7689329.1"/>
    <property type="molecule type" value="Genomic_DNA"/>
</dbReference>
<dbReference type="Proteomes" id="UP001221757">
    <property type="component" value="Unassembled WGS sequence"/>
</dbReference>
<feature type="transmembrane region" description="Helical" evidence="1">
    <location>
        <begin position="20"/>
        <end position="41"/>
    </location>
</feature>